<dbReference type="AlphaFoldDB" id="A0A1G6XBW7"/>
<evidence type="ECO:0000313" key="3">
    <source>
        <dbReference type="Proteomes" id="UP000199072"/>
    </source>
</evidence>
<keyword evidence="3" id="KW-1185">Reference proteome</keyword>
<proteinExistence type="predicted"/>
<evidence type="ECO:0000256" key="1">
    <source>
        <dbReference type="SAM" id="Phobius"/>
    </source>
</evidence>
<protein>
    <submittedName>
        <fullName evidence="2">Uncharacterized protein</fullName>
    </submittedName>
</protein>
<dbReference type="RefSeq" id="WP_091146470.1">
    <property type="nucleotide sequence ID" value="NZ_FNAI01000002.1"/>
</dbReference>
<keyword evidence="1" id="KW-0472">Membrane</keyword>
<feature type="transmembrane region" description="Helical" evidence="1">
    <location>
        <begin position="34"/>
        <end position="55"/>
    </location>
</feature>
<feature type="transmembrane region" description="Helical" evidence="1">
    <location>
        <begin position="75"/>
        <end position="99"/>
    </location>
</feature>
<sequence>MFNLLIAAVLLLFIAHVVLLIASFTGTKFATSRYFYSHLTLWLTGGVIFIAALLYSGTNQSGFLDYFSTPLRKGMILVVTFAVSLVAHSIITFGVLPLIRKSKSF</sequence>
<keyword evidence="1" id="KW-0812">Transmembrane</keyword>
<dbReference type="Proteomes" id="UP000199072">
    <property type="component" value="Unassembled WGS sequence"/>
</dbReference>
<name>A0A1G6XBW7_9SPHI</name>
<keyword evidence="1" id="KW-1133">Transmembrane helix</keyword>
<organism evidence="2 3">
    <name type="scientific">Mucilaginibacter pineti</name>
    <dbReference type="NCBI Taxonomy" id="1391627"/>
    <lineage>
        <taxon>Bacteria</taxon>
        <taxon>Pseudomonadati</taxon>
        <taxon>Bacteroidota</taxon>
        <taxon>Sphingobacteriia</taxon>
        <taxon>Sphingobacteriales</taxon>
        <taxon>Sphingobacteriaceae</taxon>
        <taxon>Mucilaginibacter</taxon>
    </lineage>
</organism>
<dbReference type="EMBL" id="FNAI01000002">
    <property type="protein sequence ID" value="SDD74756.1"/>
    <property type="molecule type" value="Genomic_DNA"/>
</dbReference>
<evidence type="ECO:0000313" key="2">
    <source>
        <dbReference type="EMBL" id="SDD74756.1"/>
    </source>
</evidence>
<dbReference type="OrthoDB" id="674314at2"/>
<dbReference type="STRING" id="1391627.SAMN05216464_102449"/>
<accession>A0A1G6XBW7</accession>
<feature type="transmembrane region" description="Helical" evidence="1">
    <location>
        <begin position="6"/>
        <end position="27"/>
    </location>
</feature>
<gene>
    <name evidence="2" type="ORF">SAMN05216464_102449</name>
</gene>
<reference evidence="2 3" key="1">
    <citation type="submission" date="2016-10" db="EMBL/GenBank/DDBJ databases">
        <authorList>
            <person name="de Groot N.N."/>
        </authorList>
    </citation>
    <scope>NUCLEOTIDE SEQUENCE [LARGE SCALE GENOMIC DNA]</scope>
    <source>
        <strain evidence="2 3">47C3B</strain>
    </source>
</reference>